<dbReference type="Pfam" id="PF00071">
    <property type="entry name" value="Ras"/>
    <property type="match status" value="1"/>
</dbReference>
<organism evidence="6">
    <name type="scientific">Naegleria gruberi</name>
    <name type="common">Amoeba</name>
    <dbReference type="NCBI Taxonomy" id="5762"/>
    <lineage>
        <taxon>Eukaryota</taxon>
        <taxon>Discoba</taxon>
        <taxon>Heterolobosea</taxon>
        <taxon>Tetramitia</taxon>
        <taxon>Eutetramitia</taxon>
        <taxon>Vahlkampfiidae</taxon>
        <taxon>Naegleria</taxon>
    </lineage>
</organism>
<dbReference type="GO" id="GO:0090385">
    <property type="term" value="P:phagosome-lysosome fusion"/>
    <property type="evidence" value="ECO:0007669"/>
    <property type="project" value="TreeGrafter"/>
</dbReference>
<dbReference type="VEuPathDB" id="AmoebaDB:NAEGRDRAFT_81176"/>
<evidence type="ECO:0000256" key="1">
    <source>
        <dbReference type="ARBA" id="ARBA00006270"/>
    </source>
</evidence>
<dbReference type="STRING" id="5762.D2VTK9"/>
<protein>
    <submittedName>
        <fullName evidence="5">Rab family GTPase</fullName>
    </submittedName>
</protein>
<dbReference type="AlphaFoldDB" id="D2VTK9"/>
<dbReference type="Gene3D" id="1.20.1280.50">
    <property type="match status" value="1"/>
</dbReference>
<dbReference type="GO" id="GO:0005770">
    <property type="term" value="C:late endosome"/>
    <property type="evidence" value="ECO:0007669"/>
    <property type="project" value="TreeGrafter"/>
</dbReference>
<dbReference type="SMART" id="SM00173">
    <property type="entry name" value="RAS"/>
    <property type="match status" value="1"/>
</dbReference>
<feature type="domain" description="F-box" evidence="4">
    <location>
        <begin position="97"/>
        <end position="143"/>
    </location>
</feature>
<dbReference type="GO" id="GO:0003924">
    <property type="term" value="F:GTPase activity"/>
    <property type="evidence" value="ECO:0007669"/>
    <property type="project" value="InterPro"/>
</dbReference>
<dbReference type="Pfam" id="PF00646">
    <property type="entry name" value="F-box"/>
    <property type="match status" value="1"/>
</dbReference>
<dbReference type="InterPro" id="IPR027417">
    <property type="entry name" value="P-loop_NTPase"/>
</dbReference>
<dbReference type="Gene3D" id="3.40.50.300">
    <property type="entry name" value="P-loop containing nucleotide triphosphate hydrolases"/>
    <property type="match status" value="1"/>
</dbReference>
<dbReference type="CDD" id="cd00154">
    <property type="entry name" value="Rab"/>
    <property type="match status" value="1"/>
</dbReference>
<keyword evidence="6" id="KW-1185">Reference proteome</keyword>
<dbReference type="Proteomes" id="UP000006671">
    <property type="component" value="Unassembled WGS sequence"/>
</dbReference>
<dbReference type="RefSeq" id="XP_002672693.1">
    <property type="nucleotide sequence ID" value="XM_002672647.1"/>
</dbReference>
<dbReference type="PANTHER" id="PTHR47981">
    <property type="entry name" value="RAB FAMILY"/>
    <property type="match status" value="1"/>
</dbReference>
<accession>D2VTK9</accession>
<proteinExistence type="inferred from homology"/>
<dbReference type="SUPFAM" id="SSF81383">
    <property type="entry name" value="F-box domain"/>
    <property type="match status" value="1"/>
</dbReference>
<dbReference type="PRINTS" id="PR00449">
    <property type="entry name" value="RASTRNSFRMNG"/>
</dbReference>
<dbReference type="GeneID" id="8854482"/>
<dbReference type="GO" id="GO:0005764">
    <property type="term" value="C:lysosome"/>
    <property type="evidence" value="ECO:0007669"/>
    <property type="project" value="TreeGrafter"/>
</dbReference>
<dbReference type="PROSITE" id="PS51419">
    <property type="entry name" value="RAB"/>
    <property type="match status" value="1"/>
</dbReference>
<dbReference type="GO" id="GO:0045335">
    <property type="term" value="C:phagocytic vesicle"/>
    <property type="evidence" value="ECO:0007669"/>
    <property type="project" value="TreeGrafter"/>
</dbReference>
<evidence type="ECO:0000256" key="3">
    <source>
        <dbReference type="ARBA" id="ARBA00023134"/>
    </source>
</evidence>
<evidence type="ECO:0000313" key="5">
    <source>
        <dbReference type="EMBL" id="EFC39949.1"/>
    </source>
</evidence>
<dbReference type="EMBL" id="GG738896">
    <property type="protein sequence ID" value="EFC39949.1"/>
    <property type="molecule type" value="Genomic_DNA"/>
</dbReference>
<dbReference type="KEGG" id="ngr:NAEGRDRAFT_81176"/>
<gene>
    <name evidence="5" type="ORF">NAEGRDRAFT_81176</name>
</gene>
<dbReference type="GO" id="GO:0005525">
    <property type="term" value="F:GTP binding"/>
    <property type="evidence" value="ECO:0007669"/>
    <property type="project" value="UniProtKB-KW"/>
</dbReference>
<dbReference type="SUPFAM" id="SSF52540">
    <property type="entry name" value="P-loop containing nucleoside triphosphate hydrolases"/>
    <property type="match status" value="1"/>
</dbReference>
<evidence type="ECO:0000256" key="2">
    <source>
        <dbReference type="ARBA" id="ARBA00022741"/>
    </source>
</evidence>
<dbReference type="InterPro" id="IPR001810">
    <property type="entry name" value="F-box_dom"/>
</dbReference>
<dbReference type="InParanoid" id="D2VTK9"/>
<reference evidence="5 6" key="1">
    <citation type="journal article" date="2010" name="Cell">
        <title>The genome of Naegleria gruberi illuminates early eukaryotic versatility.</title>
        <authorList>
            <person name="Fritz-Laylin L.K."/>
            <person name="Prochnik S.E."/>
            <person name="Ginger M.L."/>
            <person name="Dacks J.B."/>
            <person name="Carpenter M.L."/>
            <person name="Field M.C."/>
            <person name="Kuo A."/>
            <person name="Paredez A."/>
            <person name="Chapman J."/>
            <person name="Pham J."/>
            <person name="Shu S."/>
            <person name="Neupane R."/>
            <person name="Cipriano M."/>
            <person name="Mancuso J."/>
            <person name="Tu H."/>
            <person name="Salamov A."/>
            <person name="Lindquist E."/>
            <person name="Shapiro H."/>
            <person name="Lucas S."/>
            <person name="Grigoriev I.V."/>
            <person name="Cande W.Z."/>
            <person name="Fulton C."/>
            <person name="Rokhsar D.S."/>
            <person name="Dawson S.C."/>
        </authorList>
    </citation>
    <scope>NUCLEOTIDE SEQUENCE [LARGE SCALE GENOMIC DNA]</scope>
    <source>
        <strain evidence="5 6">NEG-M</strain>
    </source>
</reference>
<sequence>MGQKQVPPASSTRKVIDFSRYQQFSHWKLVSSARYSALVQSLPNTSEQQEENNLISQDDRNNNQLINCDHDENFNEQQQIDSIHDETNNSIITTKLGILIIKLPDEMKMHIMDYLTIFDVIMMERVSKSFNVWSGLDIFWRQELNKLANETWIHFKPVAYEKSQMQMVHPRDYVLLYERFMSEIRKSQSRPEKKIDYLHNVTLLGPMKCGKSEYLKRLHQSEFSSIYRPTIGVEFYPKYFNDSQCMMKFLIWDTSGDPQFSHNSLSYYRGARVVFFCFDLSDSASFEDMKKQVVDLDQQFYIFREMKEDTRKDSILFIILGMKRDLKRQVSQQVISEYIAELVPTYNDAMKFSNAKLVYFEISSKEDSIQDLQFPLQYAFAYRMNNC</sequence>
<dbReference type="PROSITE" id="PS50181">
    <property type="entry name" value="FBOX"/>
    <property type="match status" value="1"/>
</dbReference>
<comment type="similarity">
    <text evidence="1">Belongs to the small GTPase superfamily. Rab family.</text>
</comment>
<evidence type="ECO:0000313" key="6">
    <source>
        <dbReference type="Proteomes" id="UP000006671"/>
    </source>
</evidence>
<keyword evidence="3" id="KW-0342">GTP-binding</keyword>
<dbReference type="InterPro" id="IPR036047">
    <property type="entry name" value="F-box-like_dom_sf"/>
</dbReference>
<name>D2VTK9_NAEGR</name>
<dbReference type="InterPro" id="IPR001806">
    <property type="entry name" value="Small_GTPase"/>
</dbReference>
<dbReference type="eggNOG" id="KOG0087">
    <property type="taxonomic scope" value="Eukaryota"/>
</dbReference>
<dbReference type="PANTHER" id="PTHR47981:SF20">
    <property type="entry name" value="RAS-RELATED PROTEIN RAB-7A"/>
    <property type="match status" value="1"/>
</dbReference>
<dbReference type="SMART" id="SM00175">
    <property type="entry name" value="RAB"/>
    <property type="match status" value="1"/>
</dbReference>
<dbReference type="CDD" id="cd09917">
    <property type="entry name" value="F-box_SF"/>
    <property type="match status" value="1"/>
</dbReference>
<keyword evidence="2" id="KW-0547">Nucleotide-binding</keyword>
<evidence type="ECO:0000259" key="4">
    <source>
        <dbReference type="PROSITE" id="PS50181"/>
    </source>
</evidence>